<dbReference type="EMBL" id="QUAB01000041">
    <property type="protein sequence ID" value="REJ05514.1"/>
    <property type="molecule type" value="Genomic_DNA"/>
</dbReference>
<dbReference type="SUPFAM" id="SSF53335">
    <property type="entry name" value="S-adenosyl-L-methionine-dependent methyltransferases"/>
    <property type="match status" value="1"/>
</dbReference>
<gene>
    <name evidence="2" type="ORF">DY023_09745</name>
</gene>
<evidence type="ECO:0000313" key="3">
    <source>
        <dbReference type="Proteomes" id="UP000262172"/>
    </source>
</evidence>
<dbReference type="GO" id="GO:0032259">
    <property type="term" value="P:methylation"/>
    <property type="evidence" value="ECO:0007669"/>
    <property type="project" value="UniProtKB-KW"/>
</dbReference>
<evidence type="ECO:0000313" key="2">
    <source>
        <dbReference type="EMBL" id="REJ05514.1"/>
    </source>
</evidence>
<comment type="caution">
    <text evidence="2">The sequence shown here is derived from an EMBL/GenBank/DDBJ whole genome shotgun (WGS) entry which is preliminary data.</text>
</comment>
<dbReference type="CDD" id="cd02440">
    <property type="entry name" value="AdoMet_MTases"/>
    <property type="match status" value="1"/>
</dbReference>
<dbReference type="PANTHER" id="PTHR43861:SF3">
    <property type="entry name" value="PUTATIVE (AFU_ORTHOLOGUE AFUA_2G14390)-RELATED"/>
    <property type="match status" value="1"/>
</dbReference>
<dbReference type="Pfam" id="PF13489">
    <property type="entry name" value="Methyltransf_23"/>
    <property type="match status" value="1"/>
</dbReference>
<sequence>MRHLLAALDRFNAAHPWSHNDAYSHFVLRHARAVRRAGGRVAADVGCGSGNLAAALAGVLPVVIGIEPDAETARSAARRFDGSARVRIEQRQFGDEPSGAYDLIVFVASLHHMPLRATLHQASAALRPQGRILIVGAARETSADAPRSLVSLALNPVIGFLKHPRRASAPPASMRAPTAEPRETFDDIRIVAAEVLPGIRMRRRLFWRYTAHWTAPS</sequence>
<name>A0A371NT89_9MICO</name>
<keyword evidence="3" id="KW-1185">Reference proteome</keyword>
<evidence type="ECO:0000256" key="1">
    <source>
        <dbReference type="ARBA" id="ARBA00022679"/>
    </source>
</evidence>
<dbReference type="Gene3D" id="3.40.50.150">
    <property type="entry name" value="Vaccinia Virus protein VP39"/>
    <property type="match status" value="1"/>
</dbReference>
<organism evidence="2 3">
    <name type="scientific">Microbacterium bovistercoris</name>
    <dbReference type="NCBI Taxonomy" id="2293570"/>
    <lineage>
        <taxon>Bacteria</taxon>
        <taxon>Bacillati</taxon>
        <taxon>Actinomycetota</taxon>
        <taxon>Actinomycetes</taxon>
        <taxon>Micrococcales</taxon>
        <taxon>Microbacteriaceae</taxon>
        <taxon>Microbacterium</taxon>
    </lineage>
</organism>
<proteinExistence type="predicted"/>
<dbReference type="RefSeq" id="WP_116242137.1">
    <property type="nucleotide sequence ID" value="NZ_QUAB01000041.1"/>
</dbReference>
<accession>A0A371NT89</accession>
<dbReference type="Proteomes" id="UP000262172">
    <property type="component" value="Unassembled WGS sequence"/>
</dbReference>
<dbReference type="InterPro" id="IPR029063">
    <property type="entry name" value="SAM-dependent_MTases_sf"/>
</dbReference>
<dbReference type="OrthoDB" id="6064711at2"/>
<dbReference type="AlphaFoldDB" id="A0A371NT89"/>
<reference evidence="2 3" key="1">
    <citation type="submission" date="2018-08" db="EMBL/GenBank/DDBJ databases">
        <title>Isolation, diversity and antifungal activity of Actinobacteria from cow dung.</title>
        <authorList>
            <person name="Ling L."/>
        </authorList>
    </citation>
    <scope>NUCLEOTIDE SEQUENCE [LARGE SCALE GENOMIC DNA]</scope>
    <source>
        <strain evidence="2 3">NEAU-LLE</strain>
    </source>
</reference>
<dbReference type="PANTHER" id="PTHR43861">
    <property type="entry name" value="TRANS-ACONITATE 2-METHYLTRANSFERASE-RELATED"/>
    <property type="match status" value="1"/>
</dbReference>
<protein>
    <submittedName>
        <fullName evidence="2">Class I SAM-dependent methyltransferase</fullName>
    </submittedName>
</protein>
<keyword evidence="1 2" id="KW-0808">Transferase</keyword>
<dbReference type="GO" id="GO:0008168">
    <property type="term" value="F:methyltransferase activity"/>
    <property type="evidence" value="ECO:0007669"/>
    <property type="project" value="UniProtKB-KW"/>
</dbReference>
<keyword evidence="2" id="KW-0489">Methyltransferase</keyword>